<protein>
    <submittedName>
        <fullName evidence="2">Uncharacterized protein</fullName>
    </submittedName>
</protein>
<dbReference type="KEGG" id="pfj:MYCFIDRAFT_214458"/>
<dbReference type="HOGENOM" id="CLU_829300_0_0_1"/>
<proteinExistence type="predicted"/>
<reference evidence="2 3" key="1">
    <citation type="journal article" date="2012" name="PLoS Pathog.">
        <title>Diverse lifestyles and strategies of plant pathogenesis encoded in the genomes of eighteen Dothideomycetes fungi.</title>
        <authorList>
            <person name="Ohm R.A."/>
            <person name="Feau N."/>
            <person name="Henrissat B."/>
            <person name="Schoch C.L."/>
            <person name="Horwitz B.A."/>
            <person name="Barry K.W."/>
            <person name="Condon B.J."/>
            <person name="Copeland A.C."/>
            <person name="Dhillon B."/>
            <person name="Glaser F."/>
            <person name="Hesse C.N."/>
            <person name="Kosti I."/>
            <person name="LaButti K."/>
            <person name="Lindquist E.A."/>
            <person name="Lucas S."/>
            <person name="Salamov A.A."/>
            <person name="Bradshaw R.E."/>
            <person name="Ciuffetti L."/>
            <person name="Hamelin R.C."/>
            <person name="Kema G.H.J."/>
            <person name="Lawrence C."/>
            <person name="Scott J.A."/>
            <person name="Spatafora J.W."/>
            <person name="Turgeon B.G."/>
            <person name="de Wit P.J.G.M."/>
            <person name="Zhong S."/>
            <person name="Goodwin S.B."/>
            <person name="Grigoriev I.V."/>
        </authorList>
    </citation>
    <scope>NUCLEOTIDE SEQUENCE [LARGE SCALE GENOMIC DNA]</scope>
    <source>
        <strain evidence="2 3">CIRAD86</strain>
    </source>
</reference>
<keyword evidence="3" id="KW-1185">Reference proteome</keyword>
<evidence type="ECO:0000313" key="2">
    <source>
        <dbReference type="EMBL" id="EME87025.1"/>
    </source>
</evidence>
<evidence type="ECO:0000256" key="1">
    <source>
        <dbReference type="SAM" id="MobiDB-lite"/>
    </source>
</evidence>
<feature type="region of interest" description="Disordered" evidence="1">
    <location>
        <begin position="1"/>
        <end position="20"/>
    </location>
</feature>
<gene>
    <name evidence="2" type="ORF">MYCFIDRAFT_214458</name>
</gene>
<dbReference type="RefSeq" id="XP_007924094.1">
    <property type="nucleotide sequence ID" value="XM_007925903.1"/>
</dbReference>
<name>M2ZB01_PSEFD</name>
<feature type="compositionally biased region" description="Acidic residues" evidence="1">
    <location>
        <begin position="213"/>
        <end position="223"/>
    </location>
</feature>
<feature type="compositionally biased region" description="Polar residues" evidence="1">
    <location>
        <begin position="224"/>
        <end position="241"/>
    </location>
</feature>
<sequence>MDSDSHALNDIDMPEYPAPQVYSSRHLDPSILELDANQAVALGLPAVPLQRLPFDDDCGGSRWVEKEDFENAHHRDLFRLPTLNEASTKLSTSAEREEDVNVDKVIGETQQLGTGARQDSVFERYKRRQDFDEDSVMMGQPENNQDTARVRKRIKRDHQLASPTTANSLYTQQVNLKLEAKGSQHGSQTDPITIEDEEDAPQPTLNISQSDPDIIDSEPDEGDATSTITTNPSSSRAPPGTWTTELRSLINELRRPNGPFNTNGISCAKIIKALYPNFTLSHLSDQELAKRVNAQWKERDYPNKADWVRIRGMRQQDAQLRDDLRARVRGTGILS</sequence>
<dbReference type="GeneID" id="19338033"/>
<dbReference type="VEuPathDB" id="FungiDB:MYCFIDRAFT_214458"/>
<organism evidence="2 3">
    <name type="scientific">Pseudocercospora fijiensis (strain CIRAD86)</name>
    <name type="common">Black leaf streak disease fungus</name>
    <name type="synonym">Mycosphaerella fijiensis</name>
    <dbReference type="NCBI Taxonomy" id="383855"/>
    <lineage>
        <taxon>Eukaryota</taxon>
        <taxon>Fungi</taxon>
        <taxon>Dikarya</taxon>
        <taxon>Ascomycota</taxon>
        <taxon>Pezizomycotina</taxon>
        <taxon>Dothideomycetes</taxon>
        <taxon>Dothideomycetidae</taxon>
        <taxon>Mycosphaerellales</taxon>
        <taxon>Mycosphaerellaceae</taxon>
        <taxon>Pseudocercospora</taxon>
    </lineage>
</organism>
<feature type="region of interest" description="Disordered" evidence="1">
    <location>
        <begin position="132"/>
        <end position="151"/>
    </location>
</feature>
<accession>M2ZB01</accession>
<dbReference type="EMBL" id="KB446556">
    <property type="protein sequence ID" value="EME87025.1"/>
    <property type="molecule type" value="Genomic_DNA"/>
</dbReference>
<dbReference type="Proteomes" id="UP000016932">
    <property type="component" value="Unassembled WGS sequence"/>
</dbReference>
<evidence type="ECO:0000313" key="3">
    <source>
        <dbReference type="Proteomes" id="UP000016932"/>
    </source>
</evidence>
<dbReference type="OrthoDB" id="10451416at2759"/>
<feature type="region of interest" description="Disordered" evidence="1">
    <location>
        <begin position="200"/>
        <end position="241"/>
    </location>
</feature>
<dbReference type="AlphaFoldDB" id="M2ZB01"/>